<dbReference type="NCBIfam" id="NF007214">
    <property type="entry name" value="PRK09636.1"/>
    <property type="match status" value="1"/>
</dbReference>
<dbReference type="Pfam" id="PF08281">
    <property type="entry name" value="Sigma70_r4_2"/>
    <property type="match status" value="1"/>
</dbReference>
<dbReference type="InterPro" id="IPR032710">
    <property type="entry name" value="NTF2-like_dom_sf"/>
</dbReference>
<evidence type="ECO:0000256" key="4">
    <source>
        <dbReference type="ARBA" id="ARBA00023082"/>
    </source>
</evidence>
<comment type="similarity">
    <text evidence="1">Belongs to the sigma-70 factor family. ECF subfamily.</text>
</comment>
<dbReference type="InterPro" id="IPR013249">
    <property type="entry name" value="RNA_pol_sigma70_r4_t2"/>
</dbReference>
<dbReference type="InterPro" id="IPR014284">
    <property type="entry name" value="RNA_pol_sigma-70_dom"/>
</dbReference>
<sequence length="304" mass="33789">MIETMDEQPTRVFAEHRELLFAIVYNMLGTVTDTEDVLQDTWLSWVSRNRSDLGEITSPRAYLVRIAVNTALSRRESIVRRRETYVGPWLPEPLVADTPEIRDSADAAEIALRGESVSLAVLVILETLTPLERAVFVLHEVFGYPHAEIGAILGRETPAIRQLAHRARDHVRAKRPRYQADPRTQRAVTERFLAAQLSGDVTGLLEMLAPDVTFLSDAGGRVRAALRPIHGADKVARLLTSPMVIASVPDMSVRFGWTNGEPSVIVYSGGELQAVVALDIEADTGKVRCVYAMRNPEKLHHLRG</sequence>
<evidence type="ECO:0000256" key="3">
    <source>
        <dbReference type="ARBA" id="ARBA00023015"/>
    </source>
</evidence>
<dbReference type="Gene3D" id="1.10.10.10">
    <property type="entry name" value="Winged helix-like DNA-binding domain superfamily/Winged helix DNA-binding domain"/>
    <property type="match status" value="1"/>
</dbReference>
<accession>A0ABW7X5T2</accession>
<dbReference type="RefSeq" id="WP_357400303.1">
    <property type="nucleotide sequence ID" value="NZ_JBEYCD010000001.1"/>
</dbReference>
<dbReference type="Pfam" id="PF04542">
    <property type="entry name" value="Sigma70_r2"/>
    <property type="match status" value="1"/>
</dbReference>
<keyword evidence="3" id="KW-0805">Transcription regulation</keyword>
<dbReference type="InterPro" id="IPR007627">
    <property type="entry name" value="RNA_pol_sigma70_r2"/>
</dbReference>
<dbReference type="NCBIfam" id="TIGR02937">
    <property type="entry name" value="sigma70-ECF"/>
    <property type="match status" value="1"/>
</dbReference>
<dbReference type="PANTHER" id="PTHR30173">
    <property type="entry name" value="SIGMA 19 FACTOR"/>
    <property type="match status" value="1"/>
</dbReference>
<name>A0ABW7X5T2_9NOCA</name>
<dbReference type="PANTHER" id="PTHR30173:SF36">
    <property type="entry name" value="ECF RNA POLYMERASE SIGMA FACTOR SIGJ"/>
    <property type="match status" value="1"/>
</dbReference>
<dbReference type="InterPro" id="IPR052704">
    <property type="entry name" value="ECF_Sigma-70_Domain"/>
</dbReference>
<proteinExistence type="inferred from homology"/>
<evidence type="ECO:0000259" key="7">
    <source>
        <dbReference type="Pfam" id="PF04542"/>
    </source>
</evidence>
<evidence type="ECO:0000313" key="10">
    <source>
        <dbReference type="Proteomes" id="UP001611415"/>
    </source>
</evidence>
<evidence type="ECO:0000256" key="5">
    <source>
        <dbReference type="ARBA" id="ARBA00023125"/>
    </source>
</evidence>
<feature type="domain" description="RNA polymerase sigma-70 region 2" evidence="7">
    <location>
        <begin position="13"/>
        <end position="75"/>
    </location>
</feature>
<dbReference type="Gene3D" id="1.10.1740.10">
    <property type="match status" value="1"/>
</dbReference>
<dbReference type="Gene3D" id="3.10.450.50">
    <property type="match status" value="1"/>
</dbReference>
<protein>
    <submittedName>
        <fullName evidence="9">RNA polymerase sigma factor SigJ</fullName>
    </submittedName>
</protein>
<dbReference type="SUPFAM" id="SSF88946">
    <property type="entry name" value="Sigma2 domain of RNA polymerase sigma factors"/>
    <property type="match status" value="1"/>
</dbReference>
<dbReference type="SUPFAM" id="SSF54427">
    <property type="entry name" value="NTF2-like"/>
    <property type="match status" value="1"/>
</dbReference>
<evidence type="ECO:0000256" key="1">
    <source>
        <dbReference type="ARBA" id="ARBA00010641"/>
    </source>
</evidence>
<evidence type="ECO:0000259" key="8">
    <source>
        <dbReference type="Pfam" id="PF08281"/>
    </source>
</evidence>
<gene>
    <name evidence="9" type="primary">sigJ</name>
    <name evidence="9" type="ORF">ACH49W_24085</name>
</gene>
<keyword evidence="6" id="KW-0804">Transcription</keyword>
<reference evidence="9 10" key="1">
    <citation type="submission" date="2024-10" db="EMBL/GenBank/DDBJ databases">
        <title>The Natural Products Discovery Center: Release of the First 8490 Sequenced Strains for Exploring Actinobacteria Biosynthetic Diversity.</title>
        <authorList>
            <person name="Kalkreuter E."/>
            <person name="Kautsar S.A."/>
            <person name="Yang D."/>
            <person name="Bader C.D."/>
            <person name="Teijaro C.N."/>
            <person name="Fluegel L."/>
            <person name="Davis C.M."/>
            <person name="Simpson J.R."/>
            <person name="Lauterbach L."/>
            <person name="Steele A.D."/>
            <person name="Gui C."/>
            <person name="Meng S."/>
            <person name="Li G."/>
            <person name="Viehrig K."/>
            <person name="Ye F."/>
            <person name="Su P."/>
            <person name="Kiefer A.F."/>
            <person name="Nichols A."/>
            <person name="Cepeda A.J."/>
            <person name="Yan W."/>
            <person name="Fan B."/>
            <person name="Jiang Y."/>
            <person name="Adhikari A."/>
            <person name="Zheng C.-J."/>
            <person name="Schuster L."/>
            <person name="Cowan T.M."/>
            <person name="Smanski M.J."/>
            <person name="Chevrette M.G."/>
            <person name="De Carvalho L.P.S."/>
            <person name="Shen B."/>
        </authorList>
    </citation>
    <scope>NUCLEOTIDE SEQUENCE [LARGE SCALE GENOMIC DNA]</scope>
    <source>
        <strain evidence="9 10">NPDC019275</strain>
    </source>
</reference>
<dbReference type="InterPro" id="IPR013325">
    <property type="entry name" value="RNA_pol_sigma_r2"/>
</dbReference>
<dbReference type="SUPFAM" id="SSF88659">
    <property type="entry name" value="Sigma3 and sigma4 domains of RNA polymerase sigma factors"/>
    <property type="match status" value="1"/>
</dbReference>
<comment type="caution">
    <text evidence="9">The sequence shown here is derived from an EMBL/GenBank/DDBJ whole genome shotgun (WGS) entry which is preliminary data.</text>
</comment>
<feature type="domain" description="RNA polymerase sigma factor 70 region 4 type 2" evidence="8">
    <location>
        <begin position="120"/>
        <end position="170"/>
    </location>
</feature>
<evidence type="ECO:0000256" key="2">
    <source>
        <dbReference type="ARBA" id="ARBA00011344"/>
    </source>
</evidence>
<keyword evidence="4" id="KW-0731">Sigma factor</keyword>
<organism evidence="9 10">
    <name type="scientific">Nocardia xishanensis</name>
    <dbReference type="NCBI Taxonomy" id="238964"/>
    <lineage>
        <taxon>Bacteria</taxon>
        <taxon>Bacillati</taxon>
        <taxon>Actinomycetota</taxon>
        <taxon>Actinomycetes</taxon>
        <taxon>Mycobacteriales</taxon>
        <taxon>Nocardiaceae</taxon>
        <taxon>Nocardia</taxon>
    </lineage>
</organism>
<dbReference type="InterPro" id="IPR036388">
    <property type="entry name" value="WH-like_DNA-bd_sf"/>
</dbReference>
<keyword evidence="5" id="KW-0238">DNA-binding</keyword>
<dbReference type="EMBL" id="JBIRYO010000017">
    <property type="protein sequence ID" value="MFI2476471.1"/>
    <property type="molecule type" value="Genomic_DNA"/>
</dbReference>
<keyword evidence="10" id="KW-1185">Reference proteome</keyword>
<dbReference type="Proteomes" id="UP001611415">
    <property type="component" value="Unassembled WGS sequence"/>
</dbReference>
<dbReference type="InterPro" id="IPR013324">
    <property type="entry name" value="RNA_pol_sigma_r3/r4-like"/>
</dbReference>
<comment type="subunit">
    <text evidence="2">Interacts transiently with the RNA polymerase catalytic core formed by RpoA, RpoB, RpoC and RpoZ (2 alpha, 1 beta, 1 beta' and 1 omega subunit) to form the RNA polymerase holoenzyme that can initiate transcription.</text>
</comment>
<evidence type="ECO:0000256" key="6">
    <source>
        <dbReference type="ARBA" id="ARBA00023163"/>
    </source>
</evidence>
<evidence type="ECO:0000313" key="9">
    <source>
        <dbReference type="EMBL" id="MFI2476471.1"/>
    </source>
</evidence>